<dbReference type="SUPFAM" id="SSF55821">
    <property type="entry name" value="YrdC/RibB"/>
    <property type="match status" value="1"/>
</dbReference>
<dbReference type="EC" id="2.7.7.87" evidence="3 13"/>
<reference evidence="16 17" key="1">
    <citation type="submission" date="2014-09" db="EMBL/GenBank/DDBJ databases">
        <title>Draft Genome Sequence of Draconibacterium sp. JN14CK-3.</title>
        <authorList>
            <person name="Dong C."/>
            <person name="Lai Q."/>
            <person name="Shao Z."/>
        </authorList>
    </citation>
    <scope>NUCLEOTIDE SEQUENCE [LARGE SCALE GENOMIC DNA]</scope>
    <source>
        <strain evidence="16 17">JN14CK-3</strain>
    </source>
</reference>
<dbReference type="InterPro" id="IPR005145">
    <property type="entry name" value="Sua5_C"/>
</dbReference>
<feature type="binding site" evidence="14">
    <location>
        <position position="50"/>
    </location>
    <ligand>
        <name>ATP</name>
        <dbReference type="ChEBI" id="CHEBI:30616"/>
    </ligand>
</feature>
<name>A0A0D8J836_9BACT</name>
<dbReference type="Gene3D" id="3.40.50.11030">
    <property type="entry name" value="Threonylcarbamoyl-AMP synthase, C-terminal domain"/>
    <property type="match status" value="1"/>
</dbReference>
<feature type="binding site" evidence="14">
    <location>
        <position position="135"/>
    </location>
    <ligand>
        <name>ATP</name>
        <dbReference type="ChEBI" id="CHEBI:30616"/>
    </ligand>
</feature>
<dbReference type="NCBIfam" id="TIGR00057">
    <property type="entry name" value="L-threonylcarbamoyladenylate synthase"/>
    <property type="match status" value="1"/>
</dbReference>
<evidence type="ECO:0000313" key="17">
    <source>
        <dbReference type="Proteomes" id="UP000032544"/>
    </source>
</evidence>
<comment type="subcellular location">
    <subcellularLocation>
        <location evidence="1 13">Cytoplasm</location>
    </subcellularLocation>
</comment>
<dbReference type="RefSeq" id="WP_045033284.1">
    <property type="nucleotide sequence ID" value="NZ_JRHC01000007.1"/>
</dbReference>
<comment type="caution">
    <text evidence="16">The sequence shown here is derived from an EMBL/GenBank/DDBJ whole genome shotgun (WGS) entry which is preliminary data.</text>
</comment>
<feature type="binding site" evidence="14">
    <location>
        <position position="113"/>
    </location>
    <ligand>
        <name>L-threonine</name>
        <dbReference type="ChEBI" id="CHEBI:57926"/>
    </ligand>
</feature>
<dbReference type="GO" id="GO:0006450">
    <property type="term" value="P:regulation of translational fidelity"/>
    <property type="evidence" value="ECO:0007669"/>
    <property type="project" value="TreeGrafter"/>
</dbReference>
<dbReference type="GO" id="GO:0000049">
    <property type="term" value="F:tRNA binding"/>
    <property type="evidence" value="ECO:0007669"/>
    <property type="project" value="TreeGrafter"/>
</dbReference>
<dbReference type="PROSITE" id="PS51163">
    <property type="entry name" value="YRDC"/>
    <property type="match status" value="1"/>
</dbReference>
<dbReference type="GO" id="GO:0061710">
    <property type="term" value="F:L-threonylcarbamoyladenylate synthase"/>
    <property type="evidence" value="ECO:0007669"/>
    <property type="project" value="UniProtKB-EC"/>
</dbReference>
<evidence type="ECO:0000256" key="8">
    <source>
        <dbReference type="ARBA" id="ARBA00022695"/>
    </source>
</evidence>
<feature type="binding site" evidence="14">
    <location>
        <position position="109"/>
    </location>
    <ligand>
        <name>ATP</name>
        <dbReference type="ChEBI" id="CHEBI:30616"/>
    </ligand>
</feature>
<evidence type="ECO:0000256" key="2">
    <source>
        <dbReference type="ARBA" id="ARBA00007663"/>
    </source>
</evidence>
<keyword evidence="5 13" id="KW-0963">Cytoplasm</keyword>
<dbReference type="Pfam" id="PF01300">
    <property type="entry name" value="Sua5_yciO_yrdC"/>
    <property type="match status" value="1"/>
</dbReference>
<gene>
    <name evidence="16" type="ORF">LH29_21935</name>
</gene>
<evidence type="ECO:0000256" key="14">
    <source>
        <dbReference type="PIRSR" id="PIRSR004930-1"/>
    </source>
</evidence>
<evidence type="ECO:0000259" key="15">
    <source>
        <dbReference type="PROSITE" id="PS51163"/>
    </source>
</evidence>
<dbReference type="FunFam" id="3.90.870.10:FF:000009">
    <property type="entry name" value="Threonylcarbamoyl-AMP synthase, putative"/>
    <property type="match status" value="1"/>
</dbReference>
<feature type="binding site" evidence="14">
    <location>
        <position position="221"/>
    </location>
    <ligand>
        <name>ATP</name>
        <dbReference type="ChEBI" id="CHEBI:30616"/>
    </ligand>
</feature>
<dbReference type="OrthoDB" id="9814580at2"/>
<evidence type="ECO:0000313" key="16">
    <source>
        <dbReference type="EMBL" id="KJF41953.1"/>
    </source>
</evidence>
<dbReference type="InterPro" id="IPR006070">
    <property type="entry name" value="Sua5-like_dom"/>
</dbReference>
<protein>
    <recommendedName>
        <fullName evidence="4 13">Threonylcarbamoyl-AMP synthase</fullName>
        <shortName evidence="13">TC-AMP synthase</shortName>
        <ecNumber evidence="3 13">2.7.7.87</ecNumber>
    </recommendedName>
    <alternativeName>
        <fullName evidence="11 13">L-threonylcarbamoyladenylate synthase</fullName>
    </alternativeName>
</protein>
<evidence type="ECO:0000256" key="6">
    <source>
        <dbReference type="ARBA" id="ARBA00022679"/>
    </source>
</evidence>
<feature type="binding site" evidence="14">
    <location>
        <position position="27"/>
    </location>
    <ligand>
        <name>L-threonine</name>
        <dbReference type="ChEBI" id="CHEBI:57926"/>
    </ligand>
</feature>
<dbReference type="PIRSF" id="PIRSF004930">
    <property type="entry name" value="Tln_factor_SUA5"/>
    <property type="match status" value="1"/>
</dbReference>
<accession>A0A0D8J836</accession>
<feature type="domain" description="YrdC-like" evidence="15">
    <location>
        <begin position="5"/>
        <end position="190"/>
    </location>
</feature>
<evidence type="ECO:0000256" key="13">
    <source>
        <dbReference type="PIRNR" id="PIRNR004930"/>
    </source>
</evidence>
<evidence type="ECO:0000256" key="11">
    <source>
        <dbReference type="ARBA" id="ARBA00029774"/>
    </source>
</evidence>
<evidence type="ECO:0000256" key="1">
    <source>
        <dbReference type="ARBA" id="ARBA00004496"/>
    </source>
</evidence>
<keyword evidence="6 13" id="KW-0808">Transferase</keyword>
<dbReference type="InterPro" id="IPR038385">
    <property type="entry name" value="Sua5/YwlC_C"/>
</dbReference>
<comment type="catalytic activity">
    <reaction evidence="12 13">
        <text>L-threonine + hydrogencarbonate + ATP = L-threonylcarbamoyladenylate + diphosphate + H2O</text>
        <dbReference type="Rhea" id="RHEA:36407"/>
        <dbReference type="ChEBI" id="CHEBI:15377"/>
        <dbReference type="ChEBI" id="CHEBI:17544"/>
        <dbReference type="ChEBI" id="CHEBI:30616"/>
        <dbReference type="ChEBI" id="CHEBI:33019"/>
        <dbReference type="ChEBI" id="CHEBI:57926"/>
        <dbReference type="ChEBI" id="CHEBI:73682"/>
        <dbReference type="EC" id="2.7.7.87"/>
    </reaction>
</comment>
<organism evidence="16 17">
    <name type="scientific">Draconibacterium sediminis</name>
    <dbReference type="NCBI Taxonomy" id="1544798"/>
    <lineage>
        <taxon>Bacteria</taxon>
        <taxon>Pseudomonadati</taxon>
        <taxon>Bacteroidota</taxon>
        <taxon>Bacteroidia</taxon>
        <taxon>Marinilabiliales</taxon>
        <taxon>Prolixibacteraceae</taxon>
        <taxon>Draconibacterium</taxon>
    </lineage>
</organism>
<dbReference type="Pfam" id="PF03481">
    <property type="entry name" value="Sua5_C"/>
    <property type="match status" value="1"/>
</dbReference>
<dbReference type="Proteomes" id="UP000032544">
    <property type="component" value="Unassembled WGS sequence"/>
</dbReference>
<dbReference type="GO" id="GO:0003725">
    <property type="term" value="F:double-stranded RNA binding"/>
    <property type="evidence" value="ECO:0007669"/>
    <property type="project" value="UniProtKB-UniRule"/>
</dbReference>
<feature type="binding site" evidence="14">
    <location>
        <position position="54"/>
    </location>
    <ligand>
        <name>ATP</name>
        <dbReference type="ChEBI" id="CHEBI:30616"/>
    </ligand>
</feature>
<keyword evidence="10 13" id="KW-0067">ATP-binding</keyword>
<dbReference type="PANTHER" id="PTHR17490:SF16">
    <property type="entry name" value="THREONYLCARBAMOYL-AMP SYNTHASE"/>
    <property type="match status" value="1"/>
</dbReference>
<keyword evidence="7 13" id="KW-0819">tRNA processing</keyword>
<evidence type="ECO:0000256" key="7">
    <source>
        <dbReference type="ARBA" id="ARBA00022694"/>
    </source>
</evidence>
<proteinExistence type="inferred from homology"/>
<sequence>MSSIINDTKLAAKLIENGELVAFPTETVYGLGADAFNAEAVAQIFATKERPTFNPLIVHIREVSELEKLFVEIDDALLKLAEHFWPGPLTIVAKKQKSVPDIVSAGLDTVAVRMPANQTARELLKLSGKCIAAPSANRFGMLSPTTPEHVQKQLPGLKCILNGELPKVGIESTVIELCQGEFKILRPGFITEQDLLKVLPQSKTTEANSPIKSPGLLKSHYSPRKPMYLLGKAPEYSTDKKTGFLAFSEVQEPEKYHLIERLSSNGDLSEAAANFFEALHRLEDSDVDLIIAEPVPETGIGIAIMDRLKKAVYQYSDK</sequence>
<comment type="similarity">
    <text evidence="2 13">Belongs to the SUA5 family.</text>
</comment>
<feature type="binding site" evidence="14">
    <location>
        <position position="186"/>
    </location>
    <ligand>
        <name>ATP</name>
        <dbReference type="ChEBI" id="CHEBI:30616"/>
    </ligand>
</feature>
<feature type="binding site" evidence="14">
    <location>
        <position position="59"/>
    </location>
    <ligand>
        <name>ATP</name>
        <dbReference type="ChEBI" id="CHEBI:30616"/>
    </ligand>
</feature>
<dbReference type="GO" id="GO:0005737">
    <property type="term" value="C:cytoplasm"/>
    <property type="evidence" value="ECO:0007669"/>
    <property type="project" value="UniProtKB-SubCell"/>
</dbReference>
<feature type="binding site" evidence="14">
    <location>
        <position position="172"/>
    </location>
    <ligand>
        <name>L-threonine</name>
        <dbReference type="ChEBI" id="CHEBI:57926"/>
    </ligand>
</feature>
<evidence type="ECO:0000256" key="10">
    <source>
        <dbReference type="ARBA" id="ARBA00022840"/>
    </source>
</evidence>
<dbReference type="GO" id="GO:0008033">
    <property type="term" value="P:tRNA processing"/>
    <property type="evidence" value="ECO:0007669"/>
    <property type="project" value="UniProtKB-KW"/>
</dbReference>
<dbReference type="Gene3D" id="3.90.870.10">
    <property type="entry name" value="DHBP synthase"/>
    <property type="match status" value="1"/>
</dbReference>
<dbReference type="AlphaFoldDB" id="A0A0D8J836"/>
<dbReference type="InterPro" id="IPR010923">
    <property type="entry name" value="T(6)A37_SUA5"/>
</dbReference>
<evidence type="ECO:0000256" key="4">
    <source>
        <dbReference type="ARBA" id="ARBA00015492"/>
    </source>
</evidence>
<evidence type="ECO:0000256" key="3">
    <source>
        <dbReference type="ARBA" id="ARBA00012584"/>
    </source>
</evidence>
<keyword evidence="8 13" id="KW-0548">Nucleotidyltransferase</keyword>
<dbReference type="STRING" id="1544798.LH29_21935"/>
<comment type="function">
    <text evidence="13">Required for the formation of a threonylcarbamoyl group on adenosine at position 37 (t(6)A37) in tRNAs that read codons beginning with adenine.</text>
</comment>
<dbReference type="InterPro" id="IPR050156">
    <property type="entry name" value="TC-AMP_synthase_SUA5"/>
</dbReference>
<dbReference type="GO" id="GO:0005524">
    <property type="term" value="F:ATP binding"/>
    <property type="evidence" value="ECO:0007669"/>
    <property type="project" value="UniProtKB-UniRule"/>
</dbReference>
<evidence type="ECO:0000256" key="12">
    <source>
        <dbReference type="ARBA" id="ARBA00048366"/>
    </source>
</evidence>
<evidence type="ECO:0000256" key="9">
    <source>
        <dbReference type="ARBA" id="ARBA00022741"/>
    </source>
</evidence>
<dbReference type="PANTHER" id="PTHR17490">
    <property type="entry name" value="SUA5"/>
    <property type="match status" value="1"/>
</dbReference>
<feature type="binding site" evidence="14">
    <location>
        <position position="143"/>
    </location>
    <ligand>
        <name>ATP</name>
        <dbReference type="ChEBI" id="CHEBI:30616"/>
    </ligand>
</feature>
<keyword evidence="9 13" id="KW-0547">Nucleotide-binding</keyword>
<evidence type="ECO:0000256" key="5">
    <source>
        <dbReference type="ARBA" id="ARBA00022490"/>
    </source>
</evidence>
<dbReference type="InterPro" id="IPR017945">
    <property type="entry name" value="DHBP_synth_RibB-like_a/b_dom"/>
</dbReference>
<feature type="binding site" evidence="14">
    <location>
        <position position="133"/>
    </location>
    <ligand>
        <name>L-threonine</name>
        <dbReference type="ChEBI" id="CHEBI:57926"/>
    </ligand>
</feature>
<keyword evidence="17" id="KW-1185">Reference proteome</keyword>
<dbReference type="EMBL" id="JRHC01000007">
    <property type="protein sequence ID" value="KJF41953.1"/>
    <property type="molecule type" value="Genomic_DNA"/>
</dbReference>
<dbReference type="PATRIC" id="fig|1544798.3.peg.4566"/>